<dbReference type="GO" id="GO:0016485">
    <property type="term" value="P:protein processing"/>
    <property type="evidence" value="ECO:0007669"/>
    <property type="project" value="TreeGrafter"/>
</dbReference>
<dbReference type="InterPro" id="IPR000209">
    <property type="entry name" value="Peptidase_S8/S53_dom"/>
</dbReference>
<evidence type="ECO:0000313" key="17">
    <source>
        <dbReference type="Proteomes" id="UP000002247"/>
    </source>
</evidence>
<dbReference type="InterPro" id="IPR015500">
    <property type="entry name" value="Peptidase_S8_subtilisin-rel"/>
</dbReference>
<dbReference type="GO" id="GO:0005886">
    <property type="term" value="C:plasma membrane"/>
    <property type="evidence" value="ECO:0007669"/>
    <property type="project" value="UniProtKB-SubCell"/>
</dbReference>
<dbReference type="PROSITE" id="PS51892">
    <property type="entry name" value="SUBTILASE"/>
    <property type="match status" value="1"/>
</dbReference>
<dbReference type="GO" id="GO:0004252">
    <property type="term" value="F:serine-type endopeptidase activity"/>
    <property type="evidence" value="ECO:0007669"/>
    <property type="project" value="InterPro"/>
</dbReference>
<evidence type="ECO:0000256" key="14">
    <source>
        <dbReference type="SAM" id="SignalP"/>
    </source>
</evidence>
<comment type="subcellular location">
    <subcellularLocation>
        <location evidence="1">Cell membrane</location>
        <topology evidence="1">Single-pass membrane protein</topology>
    </subcellularLocation>
</comment>
<evidence type="ECO:0000256" key="3">
    <source>
        <dbReference type="ARBA" id="ARBA00022475"/>
    </source>
</evidence>
<evidence type="ECO:0000256" key="10">
    <source>
        <dbReference type="ARBA" id="ARBA00023136"/>
    </source>
</evidence>
<dbReference type="InterPro" id="IPR036852">
    <property type="entry name" value="Peptidase_S8/S53_dom_sf"/>
</dbReference>
<dbReference type="eggNOG" id="COG1404">
    <property type="taxonomic scope" value="Bacteria"/>
</dbReference>
<dbReference type="PRINTS" id="PR00723">
    <property type="entry name" value="SUBTILISIN"/>
</dbReference>
<keyword evidence="6 14" id="KW-0732">Signal</keyword>
<proteinExistence type="inferred from homology"/>
<feature type="region of interest" description="Disordered" evidence="12">
    <location>
        <begin position="412"/>
        <end position="442"/>
    </location>
</feature>
<evidence type="ECO:0000256" key="8">
    <source>
        <dbReference type="ARBA" id="ARBA00022825"/>
    </source>
</evidence>
<dbReference type="RefSeq" id="WP_013137685.1">
    <property type="nucleotide sequence ID" value="NC_014168.1"/>
</dbReference>
<dbReference type="EMBL" id="CP001958">
    <property type="protein sequence ID" value="ADG97229.1"/>
    <property type="molecule type" value="Genomic_DNA"/>
</dbReference>
<feature type="domain" description="Peptidase S8/S53" evidence="15">
    <location>
        <begin position="95"/>
        <end position="395"/>
    </location>
</feature>
<keyword evidence="8" id="KW-0720">Serine protease</keyword>
<dbReference type="PANTHER" id="PTHR42884">
    <property type="entry name" value="PROPROTEIN CONVERTASE SUBTILISIN/KEXIN-RELATED"/>
    <property type="match status" value="1"/>
</dbReference>
<evidence type="ECO:0000313" key="16">
    <source>
        <dbReference type="EMBL" id="ADG97229.1"/>
    </source>
</evidence>
<keyword evidence="17" id="KW-1185">Reference proteome</keyword>
<protein>
    <submittedName>
        <fullName evidence="16">Peptidase S8 and S53 subtilisin kexin sedolisin</fullName>
    </submittedName>
</protein>
<evidence type="ECO:0000256" key="11">
    <source>
        <dbReference type="PROSITE-ProRule" id="PRU01240"/>
    </source>
</evidence>
<keyword evidence="5 13" id="KW-0812">Transmembrane</keyword>
<evidence type="ECO:0000256" key="9">
    <source>
        <dbReference type="ARBA" id="ARBA00022989"/>
    </source>
</evidence>
<dbReference type="PANTHER" id="PTHR42884:SF14">
    <property type="entry name" value="NEUROENDOCRINE CONVERTASE 1"/>
    <property type="match status" value="1"/>
</dbReference>
<dbReference type="KEGG" id="srt:Srot_0749"/>
<dbReference type="Gene3D" id="3.40.50.200">
    <property type="entry name" value="Peptidase S8/S53 domain"/>
    <property type="match status" value="1"/>
</dbReference>
<dbReference type="STRING" id="640132.Srot_0749"/>
<evidence type="ECO:0000259" key="15">
    <source>
        <dbReference type="Pfam" id="PF00082"/>
    </source>
</evidence>
<dbReference type="MEROPS" id="S08.131"/>
<dbReference type="HOGENOM" id="CLU_011263_13_1_11"/>
<name>D6ZDG5_SEGRD</name>
<accession>D6ZDG5</accession>
<feature type="chain" id="PRO_5038474646" evidence="14">
    <location>
        <begin position="31"/>
        <end position="475"/>
    </location>
</feature>
<feature type="signal peptide" evidence="14">
    <location>
        <begin position="1"/>
        <end position="30"/>
    </location>
</feature>
<evidence type="ECO:0000256" key="13">
    <source>
        <dbReference type="SAM" id="Phobius"/>
    </source>
</evidence>
<evidence type="ECO:0000256" key="1">
    <source>
        <dbReference type="ARBA" id="ARBA00004162"/>
    </source>
</evidence>
<comment type="similarity">
    <text evidence="2 11">Belongs to the peptidase S8 family.</text>
</comment>
<keyword evidence="4" id="KW-0645">Protease</keyword>
<feature type="compositionally biased region" description="Pro residues" evidence="12">
    <location>
        <begin position="431"/>
        <end position="440"/>
    </location>
</feature>
<keyword evidence="9 13" id="KW-1133">Transmembrane helix</keyword>
<keyword evidence="7" id="KW-0378">Hydrolase</keyword>
<dbReference type="AlphaFoldDB" id="D6ZDG5"/>
<sequence length="475" mass="47649">MTAGAHRARRALALTAVLAALTAVSLPPSAAAPFSGPPVVDMGALPANTAPVPPQPMEQRRACVLAGGVPDQALTGLPPDLAALDLPAAQRLARGEGQTVAVLGTGVARNPRLPELAGGGDYVGQTDGLNDCDGVGTLVAGVIAAQPAPGDGFIGIAPSAKILSLRVSSAMFNLKTPGDNPMLAQASVSAQALARAVVRAADLGATVIVVSSVLCIPADVTVNDIAAVGAAVRYAEEDKNVVVVAAAGDTDQANCSANPITGPGRPGDLRDWAGVETVSLPSLWQPYVLSTGSLTPQGRTSKSSLAGPWVGAAAPGEAVVSLSNAPDVSVANALLDEKGKPVPVQGSAYAAGYIAGVAALVRSRYPQLTAYQVMNRITQTAHNAARLPSSLVGFGTVDPLAALTWDLPAGQAHAPSDAAMRPPAPKVKQIAPPPPPPQDPRLPKTVALVGTGMLALVIGAAAAIATLRRKKGDIS</sequence>
<keyword evidence="10 13" id="KW-0472">Membrane</keyword>
<feature type="transmembrane region" description="Helical" evidence="13">
    <location>
        <begin position="446"/>
        <end position="467"/>
    </location>
</feature>
<evidence type="ECO:0000256" key="12">
    <source>
        <dbReference type="SAM" id="MobiDB-lite"/>
    </source>
</evidence>
<gene>
    <name evidence="16" type="ordered locus">Srot_0749</name>
</gene>
<dbReference type="InterPro" id="IPR023834">
    <property type="entry name" value="T7SS_pept_S8A_mycosin"/>
</dbReference>
<dbReference type="Proteomes" id="UP000002247">
    <property type="component" value="Chromosome"/>
</dbReference>
<organism evidence="16 17">
    <name type="scientific">Segniliparus rotundus (strain ATCC BAA-972 / CDC 1076 / CIP 108378 / DSM 44985 / JCM 13578)</name>
    <dbReference type="NCBI Taxonomy" id="640132"/>
    <lineage>
        <taxon>Bacteria</taxon>
        <taxon>Bacillati</taxon>
        <taxon>Actinomycetota</taxon>
        <taxon>Actinomycetes</taxon>
        <taxon>Mycobacteriales</taxon>
        <taxon>Segniliparaceae</taxon>
        <taxon>Segniliparus</taxon>
    </lineage>
</organism>
<evidence type="ECO:0000256" key="6">
    <source>
        <dbReference type="ARBA" id="ARBA00022729"/>
    </source>
</evidence>
<evidence type="ECO:0000256" key="4">
    <source>
        <dbReference type="ARBA" id="ARBA00022670"/>
    </source>
</evidence>
<evidence type="ECO:0000256" key="2">
    <source>
        <dbReference type="ARBA" id="ARBA00011073"/>
    </source>
</evidence>
<evidence type="ECO:0000256" key="5">
    <source>
        <dbReference type="ARBA" id="ARBA00022692"/>
    </source>
</evidence>
<dbReference type="SUPFAM" id="SSF52743">
    <property type="entry name" value="Subtilisin-like"/>
    <property type="match status" value="1"/>
</dbReference>
<evidence type="ECO:0000256" key="7">
    <source>
        <dbReference type="ARBA" id="ARBA00022801"/>
    </source>
</evidence>
<dbReference type="NCBIfam" id="TIGR03921">
    <property type="entry name" value="T7SS_mycosin"/>
    <property type="match status" value="1"/>
</dbReference>
<dbReference type="Pfam" id="PF00082">
    <property type="entry name" value="Peptidase_S8"/>
    <property type="match status" value="1"/>
</dbReference>
<comment type="caution">
    <text evidence="11">Lacks conserved residue(s) required for the propagation of feature annotation.</text>
</comment>
<keyword evidence="3" id="KW-1003">Cell membrane</keyword>
<reference evidence="16 17" key="1">
    <citation type="journal article" date="2010" name="Stand. Genomic Sci.">
        <title>Complete genome sequence of Segniliparus rotundus type strain (CDC 1076).</title>
        <authorList>
            <person name="Sikorski J."/>
            <person name="Lapidus A."/>
            <person name="Copeland A."/>
            <person name="Misra M."/>
            <person name="Glavina Del Rio T."/>
            <person name="Nolan M."/>
            <person name="Lucas S."/>
            <person name="Chen F."/>
            <person name="Tice H."/>
            <person name="Cheng J.F."/>
            <person name="Jando M."/>
            <person name="Schneider S."/>
            <person name="Bruce D."/>
            <person name="Goodwin L."/>
            <person name="Pitluck S."/>
            <person name="Liolios K."/>
            <person name="Mikhailova N."/>
            <person name="Pati A."/>
            <person name="Ivanova N."/>
            <person name="Mavromatis K."/>
            <person name="Chen A."/>
            <person name="Palaniappan K."/>
            <person name="Chertkov O."/>
            <person name="Land M."/>
            <person name="Hauser L."/>
            <person name="Chang Y.J."/>
            <person name="Jeffries C.D."/>
            <person name="Brettin T."/>
            <person name="Detter J.C."/>
            <person name="Han C."/>
            <person name="Rohde M."/>
            <person name="Goker M."/>
            <person name="Bristow J."/>
            <person name="Eisen J.A."/>
            <person name="Markowitz V."/>
            <person name="Hugenholtz P."/>
            <person name="Kyrpides N.C."/>
            <person name="Klenk H.P."/>
        </authorList>
    </citation>
    <scope>NUCLEOTIDE SEQUENCE [LARGE SCALE GENOMIC DNA]</scope>
    <source>
        <strain evidence="17">ATCC BAA-972 / CDC 1076 / CIP 108378 / DSM 44985 / JCM 13578</strain>
    </source>
</reference>
<dbReference type="OrthoDB" id="9798386at2"/>